<name>A0A1U9K9K0_9BACL</name>
<dbReference type="OrthoDB" id="2370959at2"/>
<dbReference type="PANTHER" id="PTHR12558:SF13">
    <property type="entry name" value="CELL DIVISION CYCLE PROTEIN 27 HOMOLOG"/>
    <property type="match status" value="1"/>
</dbReference>
<dbReference type="InterPro" id="IPR011990">
    <property type="entry name" value="TPR-like_helical_dom_sf"/>
</dbReference>
<reference evidence="4 5" key="1">
    <citation type="journal article" date="2015" name="Int. J. Syst. Evol. Microbiol.">
        <title>Novibacillus thermophilus gen. nov., sp. nov., a Gram-staining-negative and moderately thermophilic member of the family Thermoactinomycetaceae.</title>
        <authorList>
            <person name="Yang G."/>
            <person name="Chen J."/>
            <person name="Zhou S."/>
        </authorList>
    </citation>
    <scope>NUCLEOTIDE SEQUENCE [LARGE SCALE GENOMIC DNA]</scope>
    <source>
        <strain evidence="4 5">SG-1</strain>
    </source>
</reference>
<dbReference type="SMART" id="SM00028">
    <property type="entry name" value="TPR"/>
    <property type="match status" value="7"/>
</dbReference>
<dbReference type="KEGG" id="ntr:B0W44_14235"/>
<dbReference type="Gene3D" id="1.25.40.10">
    <property type="entry name" value="Tetratricopeptide repeat domain"/>
    <property type="match status" value="3"/>
</dbReference>
<dbReference type="Pfam" id="PF07719">
    <property type="entry name" value="TPR_2"/>
    <property type="match status" value="1"/>
</dbReference>
<dbReference type="PROSITE" id="PS50005">
    <property type="entry name" value="TPR"/>
    <property type="match status" value="1"/>
</dbReference>
<dbReference type="Proteomes" id="UP000188603">
    <property type="component" value="Chromosome"/>
</dbReference>
<accession>A0A1U9K9K0</accession>
<feature type="repeat" description="TPR" evidence="3">
    <location>
        <begin position="214"/>
        <end position="247"/>
    </location>
</feature>
<dbReference type="EMBL" id="CP019699">
    <property type="protein sequence ID" value="AQS56735.1"/>
    <property type="molecule type" value="Genomic_DNA"/>
</dbReference>
<evidence type="ECO:0000313" key="4">
    <source>
        <dbReference type="EMBL" id="AQS56735.1"/>
    </source>
</evidence>
<dbReference type="AlphaFoldDB" id="A0A1U9K9K0"/>
<evidence type="ECO:0008006" key="6">
    <source>
        <dbReference type="Google" id="ProtNLM"/>
    </source>
</evidence>
<keyword evidence="1" id="KW-0677">Repeat</keyword>
<dbReference type="Pfam" id="PF13432">
    <property type="entry name" value="TPR_16"/>
    <property type="match status" value="2"/>
</dbReference>
<evidence type="ECO:0000313" key="5">
    <source>
        <dbReference type="Proteomes" id="UP000188603"/>
    </source>
</evidence>
<evidence type="ECO:0000256" key="1">
    <source>
        <dbReference type="ARBA" id="ARBA00022737"/>
    </source>
</evidence>
<proteinExistence type="predicted"/>
<dbReference type="SUPFAM" id="SSF48452">
    <property type="entry name" value="TPR-like"/>
    <property type="match status" value="1"/>
</dbReference>
<dbReference type="InterPro" id="IPR013105">
    <property type="entry name" value="TPR_2"/>
</dbReference>
<keyword evidence="2 3" id="KW-0802">TPR repeat</keyword>
<evidence type="ECO:0000256" key="2">
    <source>
        <dbReference type="ARBA" id="ARBA00022803"/>
    </source>
</evidence>
<dbReference type="RefSeq" id="WP_077720600.1">
    <property type="nucleotide sequence ID" value="NZ_CP019699.1"/>
</dbReference>
<dbReference type="PANTHER" id="PTHR12558">
    <property type="entry name" value="CELL DIVISION CYCLE 16,23,27"/>
    <property type="match status" value="1"/>
</dbReference>
<dbReference type="SUPFAM" id="SSF81901">
    <property type="entry name" value="HCP-like"/>
    <property type="match status" value="1"/>
</dbReference>
<evidence type="ECO:0000256" key="3">
    <source>
        <dbReference type="PROSITE-ProRule" id="PRU00339"/>
    </source>
</evidence>
<protein>
    <recommendedName>
        <fullName evidence="6">Tetratricopeptide repeat protein</fullName>
    </recommendedName>
</protein>
<dbReference type="InterPro" id="IPR019734">
    <property type="entry name" value="TPR_rpt"/>
</dbReference>
<sequence length="488" mass="57260">MTYDEFDWMEEALAQIESIYPRCSTEVQRELADRFRHLQDVSDGWLDAWLLLQERFRDVIEKYPELAGQNDTSTAFFPPAVQPDNKEVGEAGPDLQSDESLKFWVDERAMQQFRIGQGYYNLWMFSDAMSQFLQVVDDEPDFVLARLYLALTYFQQEQWERAETEFQLVLETAPHPEFLRFCHHMLGCLFVRQKKDVKAVRHFSRALEMDVENSDTLFNLGACHYRLGSVQFAIPCFEQAIALNGDDWESMVYLAHCYTALGDHDQGTHWRKQAYEMSRKPWIISEIADSYERQQQLDEALKWNLYCVTNHPEWAEGYHGVAWNIWKKDRHPLAVVWLKKALTLKRDDANILFSYWWIIHHVGTPEEKARVNRHVSSVMHQSPLWSLAHGNVYRVSGDFEQARKTLTPLLTAEEVRVQGAAHYQLAHLCMAEQKWKEAVDHFHKARECDGLLHETLLFEGICHYLTGDREASKNCLRLYQQQQSNDGR</sequence>
<keyword evidence="5" id="KW-1185">Reference proteome</keyword>
<organism evidence="4 5">
    <name type="scientific">Novibacillus thermophilus</name>
    <dbReference type="NCBI Taxonomy" id="1471761"/>
    <lineage>
        <taxon>Bacteria</taxon>
        <taxon>Bacillati</taxon>
        <taxon>Bacillota</taxon>
        <taxon>Bacilli</taxon>
        <taxon>Bacillales</taxon>
        <taxon>Thermoactinomycetaceae</taxon>
        <taxon>Novibacillus</taxon>
    </lineage>
</organism>
<dbReference type="STRING" id="1471761.B0W44_14235"/>
<gene>
    <name evidence="4" type="ORF">B0W44_14235</name>
</gene>